<evidence type="ECO:0000256" key="1">
    <source>
        <dbReference type="ARBA" id="ARBA00009743"/>
    </source>
</evidence>
<reference evidence="7 8" key="1">
    <citation type="submission" date="2014-07" db="EMBL/GenBank/DDBJ databases">
        <authorList>
            <person name="McCorrison J."/>
            <person name="Sanka R."/>
            <person name="Torralba M."/>
            <person name="Gillis M."/>
            <person name="Haft D.H."/>
            <person name="Methe B."/>
            <person name="Sutton G."/>
            <person name="Nelson K.E."/>
        </authorList>
    </citation>
    <scope>NUCLEOTIDE SEQUENCE [LARGE SCALE GENOMIC DNA]</scope>
    <source>
        <strain evidence="7 8">DNF00853</strain>
    </source>
</reference>
<evidence type="ECO:0000313" key="8">
    <source>
        <dbReference type="Proteomes" id="UP000029556"/>
    </source>
</evidence>
<evidence type="ECO:0000259" key="6">
    <source>
        <dbReference type="Pfam" id="PF17801"/>
    </source>
</evidence>
<evidence type="ECO:0000313" key="7">
    <source>
        <dbReference type="EMBL" id="KGF36333.1"/>
    </source>
</evidence>
<comment type="similarity">
    <text evidence="1 5">Belongs to the glycosyl hydrolase 27 family.</text>
</comment>
<dbReference type="CDD" id="cd14792">
    <property type="entry name" value="GH27"/>
    <property type="match status" value="1"/>
</dbReference>
<dbReference type="InterPro" id="IPR002241">
    <property type="entry name" value="Glyco_hydro_27"/>
</dbReference>
<dbReference type="PRINTS" id="PR00740">
    <property type="entry name" value="GLHYDRLASE27"/>
</dbReference>
<dbReference type="Pfam" id="PF05345">
    <property type="entry name" value="He_PIG"/>
    <property type="match status" value="1"/>
</dbReference>
<feature type="domain" description="Alpha galactosidase C-terminal" evidence="6">
    <location>
        <begin position="648"/>
        <end position="721"/>
    </location>
</feature>
<dbReference type="SUPFAM" id="SSF49785">
    <property type="entry name" value="Galactose-binding domain-like"/>
    <property type="match status" value="1"/>
</dbReference>
<dbReference type="OrthoDB" id="9807519at2"/>
<dbReference type="InterPro" id="IPR013785">
    <property type="entry name" value="Aldolase_TIM"/>
</dbReference>
<dbReference type="InterPro" id="IPR013783">
    <property type="entry name" value="Ig-like_fold"/>
</dbReference>
<evidence type="ECO:0000256" key="5">
    <source>
        <dbReference type="RuleBase" id="RU361168"/>
    </source>
</evidence>
<dbReference type="InterPro" id="IPR013780">
    <property type="entry name" value="Glyco_hydro_b"/>
</dbReference>
<comment type="catalytic activity">
    <reaction evidence="5">
        <text>Hydrolysis of terminal, non-reducing alpha-D-galactose residues in alpha-D-galactosides, including galactose oligosaccharides, galactomannans and galactolipids.</text>
        <dbReference type="EC" id="3.2.1.22"/>
    </reaction>
</comment>
<dbReference type="Pfam" id="PF16499">
    <property type="entry name" value="Melibiase_2"/>
    <property type="match status" value="1"/>
</dbReference>
<dbReference type="InterPro" id="IPR041233">
    <property type="entry name" value="Melibiase_C"/>
</dbReference>
<dbReference type="Gene3D" id="2.60.120.260">
    <property type="entry name" value="Galactose-binding domain-like"/>
    <property type="match status" value="1"/>
</dbReference>
<dbReference type="SUPFAM" id="SSF49313">
    <property type="entry name" value="Cadherin-like"/>
    <property type="match status" value="1"/>
</dbReference>
<gene>
    <name evidence="7" type="ORF">HMPREF2137_02485</name>
</gene>
<dbReference type="GO" id="GO:0005509">
    <property type="term" value="F:calcium ion binding"/>
    <property type="evidence" value="ECO:0007669"/>
    <property type="project" value="InterPro"/>
</dbReference>
<dbReference type="Gene3D" id="2.60.40.10">
    <property type="entry name" value="Immunoglobulins"/>
    <property type="match status" value="1"/>
</dbReference>
<dbReference type="PANTHER" id="PTHR11452:SF75">
    <property type="entry name" value="ALPHA-GALACTOSIDASE MEL1"/>
    <property type="match status" value="1"/>
</dbReference>
<dbReference type="InterPro" id="IPR015919">
    <property type="entry name" value="Cadherin-like_sf"/>
</dbReference>
<evidence type="ECO:0000256" key="3">
    <source>
        <dbReference type="ARBA" id="ARBA00022801"/>
    </source>
</evidence>
<dbReference type="Proteomes" id="UP000029556">
    <property type="component" value="Unassembled WGS sequence"/>
</dbReference>
<dbReference type="GO" id="GO:0016020">
    <property type="term" value="C:membrane"/>
    <property type="evidence" value="ECO:0007669"/>
    <property type="project" value="InterPro"/>
</dbReference>
<proteinExistence type="inferred from homology"/>
<dbReference type="InterPro" id="IPR000111">
    <property type="entry name" value="Glyco_hydro_27/36_CS"/>
</dbReference>
<dbReference type="InterPro" id="IPR017853">
    <property type="entry name" value="GH"/>
</dbReference>
<keyword evidence="2" id="KW-0732">Signal</keyword>
<keyword evidence="4 5" id="KW-0326">Glycosidase</keyword>
<dbReference type="GO" id="GO:0004557">
    <property type="term" value="F:alpha-galactosidase activity"/>
    <property type="evidence" value="ECO:0007669"/>
    <property type="project" value="UniProtKB-EC"/>
</dbReference>
<dbReference type="Gene3D" id="3.20.20.70">
    <property type="entry name" value="Aldolase class I"/>
    <property type="match status" value="1"/>
</dbReference>
<evidence type="ECO:0000256" key="2">
    <source>
        <dbReference type="ARBA" id="ARBA00022729"/>
    </source>
</evidence>
<keyword evidence="5" id="KW-1015">Disulfide bond</keyword>
<dbReference type="AlphaFoldDB" id="A0A095ZNU6"/>
<dbReference type="PROSITE" id="PS00512">
    <property type="entry name" value="ALPHA_GALACTOSIDASE"/>
    <property type="match status" value="1"/>
</dbReference>
<name>A0A095ZNU6_9BACT</name>
<dbReference type="Gene3D" id="2.60.40.1180">
    <property type="entry name" value="Golgi alpha-mannosidase II"/>
    <property type="match status" value="1"/>
</dbReference>
<keyword evidence="3 5" id="KW-0378">Hydrolase</keyword>
<organism evidence="7 8">
    <name type="scientific">Hoylesella buccalis DNF00853</name>
    <dbReference type="NCBI Taxonomy" id="1401074"/>
    <lineage>
        <taxon>Bacteria</taxon>
        <taxon>Pseudomonadati</taxon>
        <taxon>Bacteroidota</taxon>
        <taxon>Bacteroidia</taxon>
        <taxon>Bacteroidales</taxon>
        <taxon>Prevotellaceae</taxon>
        <taxon>Hoylesella</taxon>
    </lineage>
</organism>
<comment type="caution">
    <text evidence="7">The sequence shown here is derived from an EMBL/GenBank/DDBJ whole genome shotgun (WGS) entry which is preliminary data.</text>
</comment>
<dbReference type="EC" id="3.2.1.22" evidence="5"/>
<accession>A0A095ZNU6</accession>
<dbReference type="PANTHER" id="PTHR11452">
    <property type="entry name" value="ALPHA-GALACTOSIDASE/ALPHA-N-ACETYLGALACTOSAMINIDASE"/>
    <property type="match status" value="1"/>
</dbReference>
<evidence type="ECO:0000256" key="4">
    <source>
        <dbReference type="ARBA" id="ARBA00023295"/>
    </source>
</evidence>
<dbReference type="InterPro" id="IPR008979">
    <property type="entry name" value="Galactose-bd-like_sf"/>
</dbReference>
<dbReference type="GO" id="GO:0005975">
    <property type="term" value="P:carbohydrate metabolic process"/>
    <property type="evidence" value="ECO:0007669"/>
    <property type="project" value="InterPro"/>
</dbReference>
<dbReference type="EMBL" id="JRNN01000028">
    <property type="protein sequence ID" value="KGF36333.1"/>
    <property type="molecule type" value="Genomic_DNA"/>
</dbReference>
<dbReference type="SUPFAM" id="SSF51445">
    <property type="entry name" value="(Trans)glycosidases"/>
    <property type="match status" value="1"/>
</dbReference>
<protein>
    <recommendedName>
        <fullName evidence="5">Alpha-galactosidase</fullName>
        <ecNumber evidence="5">3.2.1.22</ecNumber>
    </recommendedName>
    <alternativeName>
        <fullName evidence="5">Melibiase</fullName>
    </alternativeName>
</protein>
<sequence length="724" mass="81402">MTYAQVLTFDKAKFKMGDNPEWKNADFDDSSWKTLKTTMKWGEQGPTKTNTYGWYRFKFILPQSMLDNSDLKQTINIYLGKIDDADEAFFNGVRIGGTGSLPDSPQGYKEAFDVEREYSISAKHKAVKWGQENVIAVRVYNGGGDGGMYFRAPKLSVPNKVDGLKITFGETRVKGKDVCKIQFKNIFKFAQKGSLQINMVNPETGKVLSQQQRKVSLKPNGQSSIAVFYNPHNYVRIQCVYTDAKSKKSITRHYAPKYILTPIAPATPRINSAAVMGVRPGSPVIFRIPASGDRPMKFSVKNLPAGLSLNAENGVISGSLKERGEYKLTLVAENSKGKAEKDFSIHVGHQIALTPPMGWNSWNCWGTSVSQEKVMASAKALIDRGLADYGYNYINVDDAWEAEKRNADGTIAVNEKFPNMKGLGDWLHDNGLRFGIYSSPGDLTCGHYLGSLDHEEQDAKTYNKWGVDYLKYDWCGYSSKFDADGDLSVAAYVRPYLKMQEYLRAQPRDIFYSLCQYGMADVWKWGHAVDANSWRTTGDITDTWQSLYYIGFVRQAELYPYAGPGHWNDPDMLVVGKVGWGPKLHDTRLTPDEQYTHISLWTLLAANMLMGGDLSQMDDFTFGLLCNNEVNAINQDALGKQAKRDVLDGDIQIWQRPLADGCHAIGIFNVGTEDARVDLSKYFGQLGIRQLQSVRDLWQQKDLSTTDTNYFVPTHGVKYIKVKY</sequence>
<dbReference type="Pfam" id="PF17801">
    <property type="entry name" value="Melibiase_C"/>
    <property type="match status" value="1"/>
</dbReference>
<dbReference type="SUPFAM" id="SSF51011">
    <property type="entry name" value="Glycosyl hydrolase domain"/>
    <property type="match status" value="1"/>
</dbReference>